<reference evidence="1 2" key="1">
    <citation type="submission" date="2020-08" db="EMBL/GenBank/DDBJ databases">
        <title>Draft genome sequencing of an Anaerocolumna strain isolated from anoxic soil subjected to BSD treatment.</title>
        <authorList>
            <person name="Uek A."/>
            <person name="Tonouchi A."/>
        </authorList>
    </citation>
    <scope>NUCLEOTIDE SEQUENCE [LARGE SCALE GENOMIC DNA]</scope>
    <source>
        <strain evidence="1 2">CTTW</strain>
    </source>
</reference>
<dbReference type="RefSeq" id="WP_185256230.1">
    <property type="nucleotide sequence ID" value="NZ_AP023368.1"/>
</dbReference>
<reference evidence="1 2" key="2">
    <citation type="submission" date="2020-08" db="EMBL/GenBank/DDBJ databases">
        <authorList>
            <person name="Ueki A."/>
            <person name="Tonouchi A."/>
        </authorList>
    </citation>
    <scope>NUCLEOTIDE SEQUENCE [LARGE SCALE GENOMIC DNA]</scope>
    <source>
        <strain evidence="1 2">CTTW</strain>
    </source>
</reference>
<dbReference type="Proteomes" id="UP000515703">
    <property type="component" value="Chromosome"/>
</dbReference>
<accession>A0A7I8DTJ6</accession>
<gene>
    <name evidence="1" type="ORF">bsdcttw_36120</name>
</gene>
<keyword evidence="2" id="KW-1185">Reference proteome</keyword>
<name>A0A7I8DTJ6_9FIRM</name>
<evidence type="ECO:0000313" key="2">
    <source>
        <dbReference type="Proteomes" id="UP000515703"/>
    </source>
</evidence>
<dbReference type="KEGG" id="acht:bsdcttw_36120"/>
<evidence type="ECO:0000313" key="1">
    <source>
        <dbReference type="EMBL" id="BCK00572.1"/>
    </source>
</evidence>
<dbReference type="AlphaFoldDB" id="A0A7I8DTJ6"/>
<sequence length="54" mass="6238">MKIIIKNPEDGRALVEKIGNQLIAELLKQVILSKAEEDRTMEYERIISILINED</sequence>
<dbReference type="EMBL" id="AP023368">
    <property type="protein sequence ID" value="BCK00572.1"/>
    <property type="molecule type" value="Genomic_DNA"/>
</dbReference>
<organism evidence="1 2">
    <name type="scientific">Anaerocolumna chitinilytica</name>
    <dbReference type="NCBI Taxonomy" id="1727145"/>
    <lineage>
        <taxon>Bacteria</taxon>
        <taxon>Bacillati</taxon>
        <taxon>Bacillota</taxon>
        <taxon>Clostridia</taxon>
        <taxon>Lachnospirales</taxon>
        <taxon>Lachnospiraceae</taxon>
        <taxon>Anaerocolumna</taxon>
    </lineage>
</organism>
<protein>
    <submittedName>
        <fullName evidence="1">Uncharacterized protein</fullName>
    </submittedName>
</protein>
<proteinExistence type="predicted"/>